<organism evidence="3 5">
    <name type="scientific">Puccinia graminis f. sp. tritici</name>
    <dbReference type="NCBI Taxonomy" id="56615"/>
    <lineage>
        <taxon>Eukaryota</taxon>
        <taxon>Fungi</taxon>
        <taxon>Dikarya</taxon>
        <taxon>Basidiomycota</taxon>
        <taxon>Pucciniomycotina</taxon>
        <taxon>Pucciniomycetes</taxon>
        <taxon>Pucciniales</taxon>
        <taxon>Pucciniaceae</taxon>
        <taxon>Puccinia</taxon>
    </lineage>
</organism>
<dbReference type="OrthoDB" id="3044029at2759"/>
<reference evidence="4 5" key="1">
    <citation type="submission" date="2019-05" db="EMBL/GenBank/DDBJ databases">
        <title>Emergence of the Ug99 lineage of the wheat stem rust pathogen through somatic hybridization.</title>
        <authorList>
            <person name="Li F."/>
            <person name="Upadhyaya N.M."/>
            <person name="Sperschneider J."/>
            <person name="Matny O."/>
            <person name="Nguyen-Phuc H."/>
            <person name="Mago R."/>
            <person name="Raley C."/>
            <person name="Miller M.E."/>
            <person name="Silverstein K.A.T."/>
            <person name="Henningsen E."/>
            <person name="Hirsch C.D."/>
            <person name="Visser B."/>
            <person name="Pretorius Z.A."/>
            <person name="Steffenson B.J."/>
            <person name="Schwessinger B."/>
            <person name="Dodds P.N."/>
            <person name="Figueroa M."/>
        </authorList>
    </citation>
    <scope>NUCLEOTIDE SEQUENCE [LARGE SCALE GENOMIC DNA]</scope>
    <source>
        <strain evidence="2">21-0</strain>
        <strain evidence="3 5">Ug99</strain>
    </source>
</reference>
<feature type="signal peptide" evidence="1">
    <location>
        <begin position="1"/>
        <end position="20"/>
    </location>
</feature>
<dbReference type="Proteomes" id="UP000325313">
    <property type="component" value="Unassembled WGS sequence"/>
</dbReference>
<accession>A0A5B0SJN7</accession>
<dbReference type="Proteomes" id="UP000324748">
    <property type="component" value="Unassembled WGS sequence"/>
</dbReference>
<evidence type="ECO:0000313" key="3">
    <source>
        <dbReference type="EMBL" id="KAA1138037.1"/>
    </source>
</evidence>
<evidence type="ECO:0008006" key="6">
    <source>
        <dbReference type="Google" id="ProtNLM"/>
    </source>
</evidence>
<proteinExistence type="predicted"/>
<sequence>MNSICQHLLLLVCFLAVSHSRQDDAPLEVKIDTKDDFCLVVPKNQYTTIGDSEQPGGETVWCQNPSSKTSPSAGVFNGPFWTAVDISKPKNGVIQMTGCINVNSCDRLKADDGGGQYDSNGGDRSLGNPPYSFCKNYHTYVQLIEPSANRACLRCCENPSDCDLSKDTQGCPAAIPGKYFTCG</sequence>
<feature type="chain" id="PRO_5036138350" description="Secreted protein" evidence="1">
    <location>
        <begin position="21"/>
        <end position="183"/>
    </location>
</feature>
<comment type="caution">
    <text evidence="3">The sequence shown here is derived from an EMBL/GenBank/DDBJ whole genome shotgun (WGS) entry which is preliminary data.</text>
</comment>
<protein>
    <recommendedName>
        <fullName evidence="6">Secreted protein</fullName>
    </recommendedName>
</protein>
<dbReference type="EMBL" id="VDEP01000004">
    <property type="protein sequence ID" value="KAA1138037.1"/>
    <property type="molecule type" value="Genomic_DNA"/>
</dbReference>
<keyword evidence="4" id="KW-1185">Reference proteome</keyword>
<dbReference type="EMBL" id="VSWC01000002">
    <property type="protein sequence ID" value="KAA1117739.1"/>
    <property type="molecule type" value="Genomic_DNA"/>
</dbReference>
<keyword evidence="1" id="KW-0732">Signal</keyword>
<evidence type="ECO:0000256" key="1">
    <source>
        <dbReference type="SAM" id="SignalP"/>
    </source>
</evidence>
<evidence type="ECO:0000313" key="2">
    <source>
        <dbReference type="EMBL" id="KAA1117739.1"/>
    </source>
</evidence>
<dbReference type="AlphaFoldDB" id="A0A5B0SJN7"/>
<name>A0A5B0SJN7_PUCGR</name>
<evidence type="ECO:0000313" key="5">
    <source>
        <dbReference type="Proteomes" id="UP000325313"/>
    </source>
</evidence>
<evidence type="ECO:0000313" key="4">
    <source>
        <dbReference type="Proteomes" id="UP000324748"/>
    </source>
</evidence>
<gene>
    <name evidence="2" type="ORF">PGT21_021659</name>
    <name evidence="3" type="ORF">PGTUg99_025254</name>
</gene>
<dbReference type="OMA" id="KCCDNYD"/>